<dbReference type="OrthoDB" id="2064246at2"/>
<dbReference type="EMBL" id="JJRY01000001">
    <property type="protein sequence ID" value="KEF40163.1"/>
    <property type="molecule type" value="Genomic_DNA"/>
</dbReference>
<evidence type="ECO:0000313" key="2">
    <source>
        <dbReference type="Proteomes" id="UP000027936"/>
    </source>
</evidence>
<accession>A0A072NTI3</accession>
<dbReference type="AlphaFoldDB" id="A0A072NTI3"/>
<reference evidence="1 2" key="1">
    <citation type="submission" date="2014-04" db="EMBL/GenBank/DDBJ databases">
        <title>Draft genome sequence of Bacillus azotoformans MEV2011, a (co-) denitrifying strain unable to grow in the presence of oxygen.</title>
        <authorList>
            <person name="Nielsen M."/>
            <person name="Schreiber L."/>
            <person name="Finster K."/>
            <person name="Schramm A."/>
        </authorList>
    </citation>
    <scope>NUCLEOTIDE SEQUENCE [LARGE SCALE GENOMIC DNA]</scope>
    <source>
        <strain evidence="1 2">MEV2011</strain>
    </source>
</reference>
<dbReference type="RefSeq" id="WP_035192506.1">
    <property type="nucleotide sequence ID" value="NZ_JJRY01000001.1"/>
</dbReference>
<protein>
    <recommendedName>
        <fullName evidence="3">Transcriptional regulator</fullName>
    </recommendedName>
</protein>
<organism evidence="1 2">
    <name type="scientific">Schinkia azotoformans MEV2011</name>
    <dbReference type="NCBI Taxonomy" id="1348973"/>
    <lineage>
        <taxon>Bacteria</taxon>
        <taxon>Bacillati</taxon>
        <taxon>Bacillota</taxon>
        <taxon>Bacilli</taxon>
        <taxon>Bacillales</taxon>
        <taxon>Bacillaceae</taxon>
        <taxon>Calidifontibacillus/Schinkia group</taxon>
        <taxon>Schinkia</taxon>
    </lineage>
</organism>
<gene>
    <name evidence="1" type="ORF">M670_00179</name>
</gene>
<evidence type="ECO:0000313" key="1">
    <source>
        <dbReference type="EMBL" id="KEF40163.1"/>
    </source>
</evidence>
<dbReference type="InterPro" id="IPR010982">
    <property type="entry name" value="Lambda_DNA-bd_dom_sf"/>
</dbReference>
<dbReference type="Proteomes" id="UP000027936">
    <property type="component" value="Unassembled WGS sequence"/>
</dbReference>
<name>A0A072NTI3_SCHAZ</name>
<sequence length="69" mass="8233">MYRNLLAEMARRGISKKDLAIFLNMRYPTIVDKTNGKSRFYLDEAFKIRDEFFPDCEIEYLFQDGLKVS</sequence>
<dbReference type="GO" id="GO:0003677">
    <property type="term" value="F:DNA binding"/>
    <property type="evidence" value="ECO:0007669"/>
    <property type="project" value="InterPro"/>
</dbReference>
<proteinExistence type="predicted"/>
<comment type="caution">
    <text evidence="1">The sequence shown here is derived from an EMBL/GenBank/DDBJ whole genome shotgun (WGS) entry which is preliminary data.</text>
</comment>
<dbReference type="SUPFAM" id="SSF47413">
    <property type="entry name" value="lambda repressor-like DNA-binding domains"/>
    <property type="match status" value="1"/>
</dbReference>
<evidence type="ECO:0008006" key="3">
    <source>
        <dbReference type="Google" id="ProtNLM"/>
    </source>
</evidence>